<accession>A0A917LY04</accession>
<keyword evidence="3" id="KW-1185">Reference proteome</keyword>
<dbReference type="AlphaFoldDB" id="A0A917LY04"/>
<sequence>MRSRILRGATVAGLSTALLLPTGTAAASQGGADRLDLEAQAVAQLTRSTQWEQQARIPLDFDTFHPQGMTLVGEHIFISSVEIIEPTQKHPAPVDGTDRTAGRGQGHVFVVTREGELVKDIELGEGDVYHPGGIDFDGESVWVPVAEYRPDSRSIVYSIDPETFEVTEQFRYDDHVGGVVRDERTCRIHGVSWGSRDLFTWSRTGRIQDVVANESHMVDHQDCEYSGGVTQICTGVTNLATPEGGTYELGGIALLDLKTDRVLHELPVQEFSTAGHSVTRNPVAFEAEGDTLRMFAAPDDGEEANGTELLVYAARP</sequence>
<dbReference type="SUPFAM" id="SSF50998">
    <property type="entry name" value="Quinoprotein alcohol dehydrogenase-like"/>
    <property type="match status" value="1"/>
</dbReference>
<protein>
    <submittedName>
        <fullName evidence="2">Uncharacterized protein</fullName>
    </submittedName>
</protein>
<dbReference type="Proteomes" id="UP000638848">
    <property type="component" value="Unassembled WGS sequence"/>
</dbReference>
<gene>
    <name evidence="2" type="ORF">GCM10011374_32980</name>
</gene>
<feature type="chain" id="PRO_5037229932" evidence="1">
    <location>
        <begin position="28"/>
        <end position="316"/>
    </location>
</feature>
<name>A0A917LY04_9MICC</name>
<reference evidence="2" key="1">
    <citation type="journal article" date="2014" name="Int. J. Syst. Evol. Microbiol.">
        <title>Complete genome sequence of Corynebacterium casei LMG S-19264T (=DSM 44701T), isolated from a smear-ripened cheese.</title>
        <authorList>
            <consortium name="US DOE Joint Genome Institute (JGI-PGF)"/>
            <person name="Walter F."/>
            <person name="Albersmeier A."/>
            <person name="Kalinowski J."/>
            <person name="Ruckert C."/>
        </authorList>
    </citation>
    <scope>NUCLEOTIDE SEQUENCE</scope>
    <source>
        <strain evidence="2">CGMCC 1.12187</strain>
    </source>
</reference>
<comment type="caution">
    <text evidence="2">The sequence shown here is derived from an EMBL/GenBank/DDBJ whole genome shotgun (WGS) entry which is preliminary data.</text>
</comment>
<reference evidence="2" key="2">
    <citation type="submission" date="2020-09" db="EMBL/GenBank/DDBJ databases">
        <authorList>
            <person name="Sun Q."/>
            <person name="Zhou Y."/>
        </authorList>
    </citation>
    <scope>NUCLEOTIDE SEQUENCE</scope>
    <source>
        <strain evidence="2">CGMCC 1.12187</strain>
    </source>
</reference>
<keyword evidence="1" id="KW-0732">Signal</keyword>
<dbReference type="RefSeq" id="WP_188539210.1">
    <property type="nucleotide sequence ID" value="NZ_BMEQ01000023.1"/>
</dbReference>
<dbReference type="EMBL" id="BMEQ01000023">
    <property type="protein sequence ID" value="GGG66311.1"/>
    <property type="molecule type" value="Genomic_DNA"/>
</dbReference>
<evidence type="ECO:0000313" key="3">
    <source>
        <dbReference type="Proteomes" id="UP000638848"/>
    </source>
</evidence>
<dbReference type="InterPro" id="IPR011047">
    <property type="entry name" value="Quinoprotein_ADH-like_sf"/>
</dbReference>
<evidence type="ECO:0000313" key="2">
    <source>
        <dbReference type="EMBL" id="GGG66311.1"/>
    </source>
</evidence>
<organism evidence="2 3">
    <name type="scientific">Kocuria dechangensis</name>
    <dbReference type="NCBI Taxonomy" id="1176249"/>
    <lineage>
        <taxon>Bacteria</taxon>
        <taxon>Bacillati</taxon>
        <taxon>Actinomycetota</taxon>
        <taxon>Actinomycetes</taxon>
        <taxon>Micrococcales</taxon>
        <taxon>Micrococcaceae</taxon>
        <taxon>Kocuria</taxon>
    </lineage>
</organism>
<evidence type="ECO:0000256" key="1">
    <source>
        <dbReference type="SAM" id="SignalP"/>
    </source>
</evidence>
<proteinExistence type="predicted"/>
<dbReference type="InterPro" id="IPR046312">
    <property type="entry name" value="DUF6454"/>
</dbReference>
<feature type="signal peptide" evidence="1">
    <location>
        <begin position="1"/>
        <end position="27"/>
    </location>
</feature>
<dbReference type="Pfam" id="PF20055">
    <property type="entry name" value="DUF6454"/>
    <property type="match status" value="1"/>
</dbReference>